<dbReference type="AlphaFoldDB" id="A0AB36DS67"/>
<dbReference type="RefSeq" id="WP_065165551.1">
    <property type="nucleotide sequence ID" value="NZ_CP044225.1"/>
</dbReference>
<name>A0AB36DS67_MYCGL</name>
<organism evidence="3 4">
    <name type="scientific">Mycoplasmoides gallisepticum</name>
    <name type="common">Mycoplasma gallisepticum</name>
    <dbReference type="NCBI Taxonomy" id="2096"/>
    <lineage>
        <taxon>Bacteria</taxon>
        <taxon>Bacillati</taxon>
        <taxon>Mycoplasmatota</taxon>
        <taxon>Mycoplasmoidales</taxon>
        <taxon>Mycoplasmoidaceae</taxon>
        <taxon>Mycoplasmoides</taxon>
    </lineage>
</organism>
<keyword evidence="1" id="KW-0812">Transmembrane</keyword>
<dbReference type="EMBL" id="MAGQ01000008">
    <property type="protein sequence ID" value="OBU78542.1"/>
    <property type="molecule type" value="Genomic_DNA"/>
</dbReference>
<feature type="transmembrane region" description="Helical" evidence="1">
    <location>
        <begin position="20"/>
        <end position="38"/>
    </location>
</feature>
<dbReference type="Gene3D" id="3.50.50.60">
    <property type="entry name" value="FAD/NAD(P)-binding domain"/>
    <property type="match status" value="1"/>
</dbReference>
<dbReference type="InterPro" id="IPR036188">
    <property type="entry name" value="FAD/NAD-bd_sf"/>
</dbReference>
<dbReference type="SUPFAM" id="SSF54373">
    <property type="entry name" value="FAD-linked reductases, C-terminal domain"/>
    <property type="match status" value="1"/>
</dbReference>
<evidence type="ECO:0000256" key="1">
    <source>
        <dbReference type="SAM" id="Phobius"/>
    </source>
</evidence>
<dbReference type="PANTHER" id="PTHR42720">
    <property type="entry name" value="GLYCEROL-3-PHOSPHATE DEHYDROGENASE"/>
    <property type="match status" value="1"/>
</dbReference>
<evidence type="ECO:0000259" key="2">
    <source>
        <dbReference type="Pfam" id="PF01266"/>
    </source>
</evidence>
<proteinExistence type="predicted"/>
<dbReference type="PANTHER" id="PTHR42720:SF1">
    <property type="entry name" value="GLYCEROL 3-PHOSPHATE OXIDASE"/>
    <property type="match status" value="1"/>
</dbReference>
<evidence type="ECO:0000313" key="3">
    <source>
        <dbReference type="EMBL" id="OBU78542.1"/>
    </source>
</evidence>
<dbReference type="InterPro" id="IPR006076">
    <property type="entry name" value="FAD-dep_OxRdtase"/>
</dbReference>
<dbReference type="SUPFAM" id="SSF51905">
    <property type="entry name" value="FAD/NAD(P)-binding domain"/>
    <property type="match status" value="1"/>
</dbReference>
<accession>A0AB36DS67</accession>
<sequence>MCRYKQTIKLQNMSILKTHFDVAIIGAGIIGASIAYELSRYNLEVVVLEKNPKVANETSLGNSGLIHGGFDPEPHKLEAKLNLQGNLKWREWFKHLEFPRVEIDSLILAFNEEEMKHVHMLYERGLTNGLNKKDLKVLTAQEVLKKEPNVNPAVKGGLLCTSSVAIHPVEATKALLGAAKQNDTRLRVNSEVTNIKYEGDRFALTINNKHKIYARKVINAAGHYADKLANKFGFDDFKQTTRRGEYRILDNYDKNLINSVLFKVPTIHGKGVIIAPTLDGHYLVGPTAQEGVPKEDISLVTKEKWDLIGKIGKEIIPSLKIERTIKTIAGSRPIDVETNDFVIRKSKKNPNFILAAGMQSPALSSAPAIASEIANLLNLKLTPRENFKPDYKIDIF</sequence>
<dbReference type="InterPro" id="IPR052745">
    <property type="entry name" value="G3P_Oxidase/Oxidoreductase"/>
</dbReference>
<evidence type="ECO:0000313" key="4">
    <source>
        <dbReference type="Proteomes" id="UP000092188"/>
    </source>
</evidence>
<reference evidence="3 4" key="1">
    <citation type="submission" date="2016-06" db="EMBL/GenBank/DDBJ databases">
        <authorList>
            <person name="Ricketts C."/>
            <person name="Pickler L."/>
            <person name="Maurer J."/>
            <person name="Ayyampalayam S."/>
            <person name="Garcia M."/>
            <person name="Ferguson-Noel N.M."/>
        </authorList>
    </citation>
    <scope>NUCLEOTIDE SEQUENCE [LARGE SCALE GENOMIC DNA]</scope>
    <source>
        <strain evidence="3 4">K6356</strain>
    </source>
</reference>
<dbReference type="Gene3D" id="3.30.9.10">
    <property type="entry name" value="D-Amino Acid Oxidase, subunit A, domain 2"/>
    <property type="match status" value="1"/>
</dbReference>
<keyword evidence="1" id="KW-1133">Transmembrane helix</keyword>
<protein>
    <submittedName>
        <fullName evidence="3">Glycerol-3-phosphate dehydrogenase</fullName>
    </submittedName>
</protein>
<comment type="caution">
    <text evidence="3">The sequence shown here is derived from an EMBL/GenBank/DDBJ whole genome shotgun (WGS) entry which is preliminary data.</text>
</comment>
<feature type="domain" description="FAD dependent oxidoreductase" evidence="2">
    <location>
        <begin position="21"/>
        <end position="376"/>
    </location>
</feature>
<dbReference type="Pfam" id="PF01266">
    <property type="entry name" value="DAO"/>
    <property type="match status" value="1"/>
</dbReference>
<dbReference type="NCBIfam" id="NF033460">
    <property type="entry name" value="glycerol3P_ox_II"/>
    <property type="match status" value="1"/>
</dbReference>
<keyword evidence="1" id="KW-0472">Membrane</keyword>
<dbReference type="Proteomes" id="UP000092188">
    <property type="component" value="Unassembled WGS sequence"/>
</dbReference>
<gene>
    <name evidence="3" type="ORF">BAY36_02480</name>
</gene>